<dbReference type="Proteomes" id="UP001144280">
    <property type="component" value="Unassembled WGS sequence"/>
</dbReference>
<dbReference type="Pfam" id="PF13424">
    <property type="entry name" value="TPR_12"/>
    <property type="match status" value="2"/>
</dbReference>
<feature type="DNA-binding region" description="OmpR/PhoB-type" evidence="6">
    <location>
        <begin position="245"/>
        <end position="346"/>
    </location>
</feature>
<evidence type="ECO:0000259" key="7">
    <source>
        <dbReference type="PROSITE" id="PS51755"/>
    </source>
</evidence>
<dbReference type="SUPFAM" id="SSF52540">
    <property type="entry name" value="P-loop containing nucleoside triphosphate hydrolases"/>
    <property type="match status" value="1"/>
</dbReference>
<comment type="caution">
    <text evidence="8">The sequence shown here is derived from an EMBL/GenBank/DDBJ whole genome shotgun (WGS) entry which is preliminary data.</text>
</comment>
<evidence type="ECO:0000313" key="9">
    <source>
        <dbReference type="Proteomes" id="UP001144280"/>
    </source>
</evidence>
<dbReference type="PROSITE" id="PS50005">
    <property type="entry name" value="TPR"/>
    <property type="match status" value="1"/>
</dbReference>
<organism evidence="8 9">
    <name type="scientific">Phytohabitans aurantiacus</name>
    <dbReference type="NCBI Taxonomy" id="3016789"/>
    <lineage>
        <taxon>Bacteria</taxon>
        <taxon>Bacillati</taxon>
        <taxon>Actinomycetota</taxon>
        <taxon>Actinomycetes</taxon>
        <taxon>Micromonosporales</taxon>
        <taxon>Micromonosporaceae</taxon>
    </lineage>
</organism>
<dbReference type="SMART" id="SM01043">
    <property type="entry name" value="BTAD"/>
    <property type="match status" value="2"/>
</dbReference>
<accession>A0ABQ5QQX9</accession>
<dbReference type="Gene3D" id="1.25.40.10">
    <property type="entry name" value="Tetratricopeptide repeat domain"/>
    <property type="match status" value="4"/>
</dbReference>
<evidence type="ECO:0000256" key="2">
    <source>
        <dbReference type="ARBA" id="ARBA00023015"/>
    </source>
</evidence>
<dbReference type="InterPro" id="IPR005158">
    <property type="entry name" value="BTAD"/>
</dbReference>
<proteinExistence type="inferred from homology"/>
<dbReference type="Pfam" id="PF03704">
    <property type="entry name" value="BTAD"/>
    <property type="match status" value="2"/>
</dbReference>
<feature type="domain" description="OmpR/PhoB-type" evidence="7">
    <location>
        <begin position="245"/>
        <end position="346"/>
    </location>
</feature>
<keyword evidence="5" id="KW-0802">TPR repeat</keyword>
<keyword evidence="4" id="KW-0804">Transcription</keyword>
<dbReference type="InterPro" id="IPR019734">
    <property type="entry name" value="TPR_rpt"/>
</dbReference>
<reference evidence="8" key="1">
    <citation type="submission" date="2022-12" db="EMBL/GenBank/DDBJ databases">
        <title>New Phytohabitans aurantiacus sp. RD004123 nov., an actinomycete isolated from soil.</title>
        <authorList>
            <person name="Triningsih D.W."/>
            <person name="Harunari E."/>
            <person name="Igarashi Y."/>
        </authorList>
    </citation>
    <scope>NUCLEOTIDE SEQUENCE</scope>
    <source>
        <strain evidence="8">RD004123</strain>
    </source>
</reference>
<dbReference type="EMBL" id="BSDI01000005">
    <property type="protein sequence ID" value="GLH96006.1"/>
    <property type="molecule type" value="Genomic_DNA"/>
</dbReference>
<keyword evidence="9" id="KW-1185">Reference proteome</keyword>
<dbReference type="InterPro" id="IPR016032">
    <property type="entry name" value="Sig_transdc_resp-reg_C-effctor"/>
</dbReference>
<name>A0ABQ5QQX9_9ACTN</name>
<evidence type="ECO:0000313" key="8">
    <source>
        <dbReference type="EMBL" id="GLH96006.1"/>
    </source>
</evidence>
<dbReference type="InterPro" id="IPR011990">
    <property type="entry name" value="TPR-like_helical_dom_sf"/>
</dbReference>
<evidence type="ECO:0000256" key="5">
    <source>
        <dbReference type="PROSITE-ProRule" id="PRU00339"/>
    </source>
</evidence>
<dbReference type="SMART" id="SM00382">
    <property type="entry name" value="AAA"/>
    <property type="match status" value="1"/>
</dbReference>
<evidence type="ECO:0000256" key="3">
    <source>
        <dbReference type="ARBA" id="ARBA00023125"/>
    </source>
</evidence>
<keyword evidence="2" id="KW-0805">Transcription regulation</keyword>
<dbReference type="SMART" id="SM00862">
    <property type="entry name" value="Trans_reg_C"/>
    <property type="match status" value="2"/>
</dbReference>
<dbReference type="InterPro" id="IPR003593">
    <property type="entry name" value="AAA+_ATPase"/>
</dbReference>
<evidence type="ECO:0000256" key="1">
    <source>
        <dbReference type="ARBA" id="ARBA00005820"/>
    </source>
</evidence>
<feature type="repeat" description="TPR" evidence="5">
    <location>
        <begin position="1005"/>
        <end position="1038"/>
    </location>
</feature>
<dbReference type="InterPro" id="IPR001867">
    <property type="entry name" value="OmpR/PhoB-type_DNA-bd"/>
</dbReference>
<dbReference type="Gene3D" id="1.10.10.10">
    <property type="entry name" value="Winged helix-like DNA-binding domain superfamily/Winged helix DNA-binding domain"/>
    <property type="match status" value="2"/>
</dbReference>
<dbReference type="SUPFAM" id="SSF46894">
    <property type="entry name" value="C-terminal effector domain of the bipartite response regulators"/>
    <property type="match status" value="2"/>
</dbReference>
<evidence type="ECO:0000256" key="6">
    <source>
        <dbReference type="PROSITE-ProRule" id="PRU01091"/>
    </source>
</evidence>
<dbReference type="InterPro" id="IPR041664">
    <property type="entry name" value="AAA_16"/>
</dbReference>
<dbReference type="SUPFAM" id="SSF48452">
    <property type="entry name" value="TPR-like"/>
    <property type="match status" value="4"/>
</dbReference>
<dbReference type="Gene3D" id="3.40.50.300">
    <property type="entry name" value="P-loop containing nucleotide triphosphate hydrolases"/>
    <property type="match status" value="1"/>
</dbReference>
<dbReference type="Pfam" id="PF00486">
    <property type="entry name" value="Trans_reg_C"/>
    <property type="match status" value="2"/>
</dbReference>
<dbReference type="PRINTS" id="PR00364">
    <property type="entry name" value="DISEASERSIST"/>
</dbReference>
<dbReference type="InterPro" id="IPR051677">
    <property type="entry name" value="AfsR-DnrI-RedD_regulator"/>
</dbReference>
<keyword evidence="3 6" id="KW-0238">DNA-binding</keyword>
<gene>
    <name evidence="8" type="ORF">Pa4123_12790</name>
</gene>
<dbReference type="CDD" id="cd15831">
    <property type="entry name" value="BTAD"/>
    <property type="match status" value="1"/>
</dbReference>
<dbReference type="Pfam" id="PF13374">
    <property type="entry name" value="TPR_10"/>
    <property type="match status" value="1"/>
</dbReference>
<comment type="similarity">
    <text evidence="1">Belongs to the AfsR/DnrI/RedD regulatory family.</text>
</comment>
<sequence length="1222" mass="132240">MDVTVRLLGTFGLGGGTADPLQPRPRALLAGLALQAGRAVTTGQIAAWLWDDDLPDSPEAAIRTYLSRLRRNLAGVPAIRTLTGAYVWDIDRDSVDALRFEDLVAGVERMSSLDAERRLGTALALWEGTALADIPATGAVLAERTRLTELRLLAVERRNDLLIDRGQAAELVGDLRSLVVEFPFRERFIHQLMACLDRAGRRVDALREYRDAYQRFREHLGVLPGAELQRLHRTLLRDAPPEAGRVEVSTQDEPATAVRYRVLGPVEALADHQPVRLSPLQRALLAVLLLGAGQPMPSDRLAAALWGEPLPAAYEARVRTLVAALRKALATPGLISTDPSGYRLRLEPGQLDLDAFAHHVDRAERAARDGRPGVAVSHYDEALALWRGAALAGTRASFATAEAARLEGLRSAAAERRQRLRDLAGEPAPPASPAPRSLPAASSRFVGRDAELAALEELRAGPDRLLLVVGTAGVGKTALVTECAHRWARHFPDGQLFLSMRGFDHGPPASAAEALPQLLYDLGVPAGDIPVDLERQVARYRSLVAGRRILVVLDDVSDPEQVRPLLPGEPGCLVLATSRDRLGGLVALDGARRVTLDVLAPDAAIDVLRQSGGVRLDAEPDAAEELARLCGYLPLALRIASARLSDREHHTVRQHVDELRHGRMDRLQFAGDHRATVRGAFDLSYRALPEPARRLFRLLSLVPSPSGLTSAAAAALAATSTPDAGRLLDTLARVHLVRDRGADRFSSHDLLGEYGVELAAEEDPPAERDAAVRRLLDHYVAATDRAAAVMLSPTILLTRPEPVPGVPEVALGDAAEATAWTTAEWDNLTAAVEYAARCGPADAAWHLADALRGLMYLRGTASEWLAVTERGLAAACQHGDARAEAAMRFCLGLARWRMADYRTSLSEYEQALELYRRIPWERGEASVLRSLAVTLITMGRPREATDRLQESLDIDRRIGHRHGEAASLNNLAAVHQELGELTRAAHFHEQALPLLYENGQRHGAAIALENLGIIRREQGRLDEALDLLDRSLAIGRESGSRHQEAAALLEIGAVHGEAGRYAEATAALTEALAVAVELGEGRLHAVAETRLAVVDLRAGRVDEAIVRLDAARRLAGQDGSSRSQLDVELALTEAHCERGDFPAAHQHAERALQIAERAASPIAVADARQVRALAALGLGRVEQAVEDATEALRVHREAGRRLAEARTALTLRQAAHPSRTHG</sequence>
<dbReference type="RefSeq" id="WP_281893129.1">
    <property type="nucleotide sequence ID" value="NZ_BSDI01000005.1"/>
</dbReference>
<protein>
    <recommendedName>
        <fullName evidence="7">OmpR/PhoB-type domain-containing protein</fullName>
    </recommendedName>
</protein>
<dbReference type="Pfam" id="PF13191">
    <property type="entry name" value="AAA_16"/>
    <property type="match status" value="1"/>
</dbReference>
<dbReference type="PROSITE" id="PS51755">
    <property type="entry name" value="OMPR_PHOB"/>
    <property type="match status" value="1"/>
</dbReference>
<dbReference type="PANTHER" id="PTHR35807:SF1">
    <property type="entry name" value="TRANSCRIPTIONAL REGULATOR REDD"/>
    <property type="match status" value="1"/>
</dbReference>
<evidence type="ECO:0000256" key="4">
    <source>
        <dbReference type="ARBA" id="ARBA00023163"/>
    </source>
</evidence>
<dbReference type="PANTHER" id="PTHR35807">
    <property type="entry name" value="TRANSCRIPTIONAL REGULATOR REDD-RELATED"/>
    <property type="match status" value="1"/>
</dbReference>
<dbReference type="InterPro" id="IPR027417">
    <property type="entry name" value="P-loop_NTPase"/>
</dbReference>
<dbReference type="InterPro" id="IPR036388">
    <property type="entry name" value="WH-like_DNA-bd_sf"/>
</dbReference>
<dbReference type="SMART" id="SM00028">
    <property type="entry name" value="TPR"/>
    <property type="match status" value="7"/>
</dbReference>